<sequence length="243" mass="27363">MICPNCKNHVNAGDVYCGQCGTRIDGTSNTRVTLAAIQESKLAGEGRGFFKNVFLSHDEEILSKHKYSYLLTISLISITLIIISLLILKITSEFPDGYIPVWSLIKKIVILTFMIIGGTTGLIYALMNLFSKAKISFQKVLSDYILLNTFSMISIVLAILFAVMEAYKISGFFIFLFYLIFLVSPLYILTKYLTQHKTSIASYYIILTFIVCQTMLTMMIIESIGVFLQQFAGESFFNILSSF</sequence>
<accession>A0A2G5NUT1</accession>
<evidence type="ECO:0000313" key="3">
    <source>
        <dbReference type="Proteomes" id="UP000229523"/>
    </source>
</evidence>
<name>A0A2G5NUT1_9STAP</name>
<keyword evidence="1" id="KW-0812">Transmembrane</keyword>
<organism evidence="2 3">
    <name type="scientific">Macrococcoides goetzii</name>
    <dbReference type="NCBI Taxonomy" id="1891097"/>
    <lineage>
        <taxon>Bacteria</taxon>
        <taxon>Bacillati</taxon>
        <taxon>Bacillota</taxon>
        <taxon>Bacilli</taxon>
        <taxon>Bacillales</taxon>
        <taxon>Staphylococcaceae</taxon>
        <taxon>Macrococcoides</taxon>
    </lineage>
</organism>
<feature type="transmembrane region" description="Helical" evidence="1">
    <location>
        <begin position="169"/>
        <end position="189"/>
    </location>
</feature>
<evidence type="ECO:0000256" key="1">
    <source>
        <dbReference type="SAM" id="Phobius"/>
    </source>
</evidence>
<feature type="transmembrane region" description="Helical" evidence="1">
    <location>
        <begin position="108"/>
        <end position="129"/>
    </location>
</feature>
<evidence type="ECO:0000313" key="2">
    <source>
        <dbReference type="EMBL" id="RAI79093.1"/>
    </source>
</evidence>
<reference evidence="2 3" key="1">
    <citation type="journal article" date="2018" name="Front. Microbiol.">
        <title>Description and Comparative Genomics of Macrococcus caseolyticus subsp. hominis subsp. nov., Macrococcus goetzii sp. nov., Macrococcus epidermidis sp. nov., and Macrococcus bohemicus sp. nov., Novel Macrococci From Human Clinical Material With Virulence Potential and Suspected Uptake of Foreign DNA by Natural Transformation.</title>
        <authorList>
            <person name="Maslanova I."/>
            <person name="Wertheimer Z."/>
            <person name="Sedlacek I."/>
            <person name="Svec P."/>
            <person name="Indrakova A."/>
            <person name="Kovarovic V."/>
            <person name="Schumann P."/>
            <person name="Sproer C."/>
            <person name="Kralova S."/>
            <person name="Sedo O."/>
            <person name="Kristofova L."/>
            <person name="Vrbovska V."/>
            <person name="Fuzik T."/>
            <person name="Petras P."/>
            <person name="Zdrahal Z."/>
            <person name="Ruzickova V."/>
            <person name="Doskar J."/>
            <person name="Pantucek R."/>
        </authorList>
    </citation>
    <scope>NUCLEOTIDE SEQUENCE [LARGE SCALE GENOMIC DNA]</scope>
    <source>
        <strain evidence="2 3">CCM 4927</strain>
    </source>
</reference>
<dbReference type="AlphaFoldDB" id="A0A2G5NUT1"/>
<comment type="caution">
    <text evidence="2">The sequence shown here is derived from an EMBL/GenBank/DDBJ whole genome shotgun (WGS) entry which is preliminary data.</text>
</comment>
<feature type="transmembrane region" description="Helical" evidence="1">
    <location>
        <begin position="201"/>
        <end position="221"/>
    </location>
</feature>
<keyword evidence="1" id="KW-0472">Membrane</keyword>
<feature type="transmembrane region" description="Helical" evidence="1">
    <location>
        <begin position="67"/>
        <end position="88"/>
    </location>
</feature>
<keyword evidence="1" id="KW-1133">Transmembrane helix</keyword>
<dbReference type="Proteomes" id="UP000229523">
    <property type="component" value="Unassembled WGS sequence"/>
</dbReference>
<proteinExistence type="predicted"/>
<dbReference type="RefSeq" id="WP_099577229.1">
    <property type="nucleotide sequence ID" value="NZ_MJBI02000011.1"/>
</dbReference>
<gene>
    <name evidence="2" type="ORF">BFS35_012815</name>
</gene>
<feature type="transmembrane region" description="Helical" evidence="1">
    <location>
        <begin position="141"/>
        <end position="163"/>
    </location>
</feature>
<keyword evidence="3" id="KW-1185">Reference proteome</keyword>
<protein>
    <submittedName>
        <fullName evidence="2">Zinc ribbon domain-containing protein</fullName>
    </submittedName>
</protein>
<dbReference type="EMBL" id="MJBI02000011">
    <property type="protein sequence ID" value="RAI79093.1"/>
    <property type="molecule type" value="Genomic_DNA"/>
</dbReference>